<sequence>MITEVPLPISQPASRWKGGIVAGSLSKRAVTVRKALWHMRHGGLDGLREFQRRRRATAWARPGSRRRGRKGEVVFPPWLLPDPAVVAPRHDLTVGIIADEFTMLALQYEWRTIPLLPGQWREQVVEQPIDLLFVESAWHGNGDSWRYQVVGAKGPSSHLRELVEGLRVAGVPTVFWNKEDPAHYEEAIEAARLFDWVFTTDETLLPRYRQDLGHDRVACLPFAAQPTIHNPIRLLGEDGKPEELRDVAFAGMYFAHKYPQRREQMETLLGAAIDVEPKLDTGLDIFSRYLGADPNYQFPEPYAGHVRGSLSYPQMLAAYRGYRVFLNVNSVVDNPSMFARRIFEITACGTPVVTMPSPATSRFLPPGTLAVVNDREEAGHTLRALVGNTDLRDRMVFLAQREIWLHHTYSERVDQVLHAVGMGEKAAKRPTVAPLVSTIRPERLLGVLETLAMQQEVEQRPVILTHGFEADDVARARARDLGLDVEWMCANLGDRLGRNYNRMLERAEAEYIAKMDDDDLYSRWYLFDSLVAAQYSRAEVVGKHACFMHLEAGDLMVLRFPEWEHRYTAFVAGPTIVARTDIARQVGFPETTTGEDTGFLRSVADAGGRIYSASRFGFVQRREARGGHTWGISSAEVLATGRIAHWGGPGEGELPGESL</sequence>
<name>A0A7T0LMW9_9ACTO</name>
<protein>
    <submittedName>
        <fullName evidence="2">Glycosyltransferase</fullName>
    </submittedName>
</protein>
<gene>
    <name evidence="2" type="ORF">ID810_03755</name>
</gene>
<dbReference type="InterPro" id="IPR029044">
    <property type="entry name" value="Nucleotide-diphossugar_trans"/>
</dbReference>
<evidence type="ECO:0000259" key="1">
    <source>
        <dbReference type="Pfam" id="PF13524"/>
    </source>
</evidence>
<keyword evidence="2" id="KW-0808">Transferase</keyword>
<dbReference type="Pfam" id="PF13524">
    <property type="entry name" value="Glyco_trans_1_2"/>
    <property type="match status" value="1"/>
</dbReference>
<organism evidence="2 3">
    <name type="scientific">Actinomyces respiraculi</name>
    <dbReference type="NCBI Taxonomy" id="2744574"/>
    <lineage>
        <taxon>Bacteria</taxon>
        <taxon>Bacillati</taxon>
        <taxon>Actinomycetota</taxon>
        <taxon>Actinomycetes</taxon>
        <taxon>Actinomycetales</taxon>
        <taxon>Actinomycetaceae</taxon>
        <taxon>Actinomyces</taxon>
    </lineage>
</organism>
<dbReference type="KEGG" id="arep:ID810_03755"/>
<dbReference type="InterPro" id="IPR055259">
    <property type="entry name" value="YkvP/CgeB_Glyco_trans-like"/>
</dbReference>
<dbReference type="GO" id="GO:0016740">
    <property type="term" value="F:transferase activity"/>
    <property type="evidence" value="ECO:0007669"/>
    <property type="project" value="UniProtKB-KW"/>
</dbReference>
<dbReference type="SUPFAM" id="SSF53448">
    <property type="entry name" value="Nucleotide-diphospho-sugar transferases"/>
    <property type="match status" value="1"/>
</dbReference>
<dbReference type="Proteomes" id="UP000594637">
    <property type="component" value="Chromosome"/>
</dbReference>
<reference evidence="2 3" key="1">
    <citation type="submission" date="2020-11" db="EMBL/GenBank/DDBJ databases">
        <title>Actinomyces sp. ZJ750.</title>
        <authorList>
            <person name="Zhou J."/>
        </authorList>
    </citation>
    <scope>NUCLEOTIDE SEQUENCE [LARGE SCALE GENOMIC DNA]</scope>
    <source>
        <strain evidence="2 3">ZJ750</strain>
    </source>
</reference>
<dbReference type="SUPFAM" id="SSF53756">
    <property type="entry name" value="UDP-Glycosyltransferase/glycogen phosphorylase"/>
    <property type="match status" value="1"/>
</dbReference>
<keyword evidence="3" id="KW-1185">Reference proteome</keyword>
<dbReference type="Gene3D" id="3.90.550.10">
    <property type="entry name" value="Spore Coat Polysaccharide Biosynthesis Protein SpsA, Chain A"/>
    <property type="match status" value="1"/>
</dbReference>
<feature type="domain" description="Spore protein YkvP/CgeB glycosyl transferase-like" evidence="1">
    <location>
        <begin position="305"/>
        <end position="417"/>
    </location>
</feature>
<evidence type="ECO:0000313" key="3">
    <source>
        <dbReference type="Proteomes" id="UP000594637"/>
    </source>
</evidence>
<dbReference type="AlphaFoldDB" id="A0A7T0LMW9"/>
<dbReference type="EMBL" id="CP063989">
    <property type="protein sequence ID" value="QPL06063.1"/>
    <property type="molecule type" value="Genomic_DNA"/>
</dbReference>
<proteinExistence type="predicted"/>
<evidence type="ECO:0000313" key="2">
    <source>
        <dbReference type="EMBL" id="QPL06063.1"/>
    </source>
</evidence>
<accession>A0A7T0LMW9</accession>
<dbReference type="Gene3D" id="3.40.50.2000">
    <property type="entry name" value="Glycogen Phosphorylase B"/>
    <property type="match status" value="1"/>
</dbReference>